<dbReference type="EMBL" id="GIBP01005167">
    <property type="protein sequence ID" value="NDV34136.1"/>
    <property type="molecule type" value="Transcribed_RNA"/>
</dbReference>
<dbReference type="AlphaFoldDB" id="A0A6B2LAW8"/>
<proteinExistence type="predicted"/>
<evidence type="ECO:0000256" key="1">
    <source>
        <dbReference type="ARBA" id="ARBA00022658"/>
    </source>
</evidence>
<evidence type="ECO:0000256" key="2">
    <source>
        <dbReference type="PROSITE-ProRule" id="PRU00168"/>
    </source>
</evidence>
<dbReference type="PANTHER" id="PTHR23113:SF368">
    <property type="entry name" value="CELL DIVISION CONTROL PROTEIN 25"/>
    <property type="match status" value="1"/>
</dbReference>
<protein>
    <recommendedName>
        <fullName evidence="3">Ras-GEF domain-containing protein</fullName>
    </recommendedName>
</protein>
<dbReference type="InterPro" id="IPR001895">
    <property type="entry name" value="RASGEF_cat_dom"/>
</dbReference>
<dbReference type="SMART" id="SM00147">
    <property type="entry name" value="RasGEF"/>
    <property type="match status" value="1"/>
</dbReference>
<dbReference type="SUPFAM" id="SSF48366">
    <property type="entry name" value="Ras GEF"/>
    <property type="match status" value="1"/>
</dbReference>
<evidence type="ECO:0000313" key="4">
    <source>
        <dbReference type="EMBL" id="NDV34136.1"/>
    </source>
</evidence>
<dbReference type="GO" id="GO:0007265">
    <property type="term" value="P:Ras protein signal transduction"/>
    <property type="evidence" value="ECO:0007669"/>
    <property type="project" value="TreeGrafter"/>
</dbReference>
<dbReference type="PANTHER" id="PTHR23113">
    <property type="entry name" value="GUANINE NUCLEOTIDE EXCHANGE FACTOR"/>
    <property type="match status" value="1"/>
</dbReference>
<reference evidence="4" key="1">
    <citation type="journal article" date="2020" name="J. Eukaryot. Microbiol.">
        <title>De novo Sequencing, Assembly and Annotation of the Transcriptome for the Free-Living Testate Amoeba Arcella intermedia.</title>
        <authorList>
            <person name="Ribeiro G.M."/>
            <person name="Porfirio-Sousa A.L."/>
            <person name="Maurer-Alcala X.X."/>
            <person name="Katz L.A."/>
            <person name="Lahr D.J.G."/>
        </authorList>
    </citation>
    <scope>NUCLEOTIDE SEQUENCE</scope>
</reference>
<dbReference type="InterPro" id="IPR023578">
    <property type="entry name" value="Ras_GEF_dom_sf"/>
</dbReference>
<sequence length="237" mass="27435">MDFDPLEIARQLTLIDQELLLSIFPNHLLSKISNSGQYCKSVTDYCNHFNKINAGFTSLFLETSNINERVLFLKHMIKVIHECVGLRNFGSAMSLLAAITSSPIYRLKHTWAKFSSKHPKSYHLHQQQTELLTPTNSYARLREKCDSFNGPQLVYLGMYLTDLTFLEDGNLTYLTPGVWNFAKIESIAAVLKNFMKIRKFRFNFSEVPVIKNFLLDLKTMTDREHYQRSLEIEPRGS</sequence>
<dbReference type="GO" id="GO:0005085">
    <property type="term" value="F:guanyl-nucleotide exchange factor activity"/>
    <property type="evidence" value="ECO:0007669"/>
    <property type="project" value="UniProtKB-KW"/>
</dbReference>
<dbReference type="Pfam" id="PF00617">
    <property type="entry name" value="RasGEF"/>
    <property type="match status" value="1"/>
</dbReference>
<dbReference type="PROSITE" id="PS50009">
    <property type="entry name" value="RASGEF_CAT"/>
    <property type="match status" value="1"/>
</dbReference>
<keyword evidence="1 2" id="KW-0344">Guanine-nucleotide releasing factor</keyword>
<dbReference type="InterPro" id="IPR036964">
    <property type="entry name" value="RASGEF_cat_dom_sf"/>
</dbReference>
<name>A0A6B2LAW8_9EUKA</name>
<evidence type="ECO:0000259" key="3">
    <source>
        <dbReference type="PROSITE" id="PS50009"/>
    </source>
</evidence>
<accession>A0A6B2LAW8</accession>
<dbReference type="Gene3D" id="1.10.840.10">
    <property type="entry name" value="Ras guanine-nucleotide exchange factors catalytic domain"/>
    <property type="match status" value="1"/>
</dbReference>
<feature type="domain" description="Ras-GEF" evidence="3">
    <location>
        <begin position="4"/>
        <end position="235"/>
    </location>
</feature>
<organism evidence="4">
    <name type="scientific">Arcella intermedia</name>
    <dbReference type="NCBI Taxonomy" id="1963864"/>
    <lineage>
        <taxon>Eukaryota</taxon>
        <taxon>Amoebozoa</taxon>
        <taxon>Tubulinea</taxon>
        <taxon>Elardia</taxon>
        <taxon>Arcellinida</taxon>
        <taxon>Sphaerothecina</taxon>
        <taxon>Arcellidae</taxon>
        <taxon>Arcella</taxon>
    </lineage>
</organism>
<dbReference type="GO" id="GO:0005886">
    <property type="term" value="C:plasma membrane"/>
    <property type="evidence" value="ECO:0007669"/>
    <property type="project" value="TreeGrafter"/>
</dbReference>
<dbReference type="InterPro" id="IPR008937">
    <property type="entry name" value="Ras-like_GEF"/>
</dbReference>